<feature type="transmembrane region" description="Helical" evidence="9">
    <location>
        <begin position="312"/>
        <end position="331"/>
    </location>
</feature>
<dbReference type="Proteomes" id="UP000694923">
    <property type="component" value="Unplaced"/>
</dbReference>
<comment type="subcellular location">
    <subcellularLocation>
        <location evidence="9">Cell membrane</location>
        <topology evidence="9">Multi-pass membrane protein</topology>
    </subcellularLocation>
    <subcellularLocation>
        <location evidence="1">Membrane</location>
        <topology evidence="1">Multi-pass membrane protein</topology>
    </subcellularLocation>
</comment>
<dbReference type="PRINTS" id="PR00237">
    <property type="entry name" value="GPCRRHODOPSN"/>
</dbReference>
<evidence type="ECO:0000256" key="9">
    <source>
        <dbReference type="RuleBase" id="RU363047"/>
    </source>
</evidence>
<keyword evidence="9" id="KW-0716">Sensory transduction</keyword>
<keyword evidence="11" id="KW-1185">Reference proteome</keyword>
<reference evidence="12" key="1">
    <citation type="submission" date="2025-08" db="UniProtKB">
        <authorList>
            <consortium name="RefSeq"/>
        </authorList>
    </citation>
    <scope>IDENTIFICATION</scope>
</reference>
<sequence length="355" mass="40262">MIQPHTRRSTLKHCMIIFRVHNPQLTNFTRLTQLSAYRQMGWENLTCHSAFYLLGFSEQPEQQEVLCGFFLSMYLVTMVGNFLIILAIVTDAQLHTPMYFFLANLSLADACFVSTTVPKMLAIIWIQNQAISYSGCLSQLYFFILFVMLEAFLLAVMAYDRFVAICHPLHYIMVMSPGLCVFLVSASWIMNALHSLLHTLLMNSLSFCADHKIPHFFCDINPLLSISCSDPFVNEVVIYTAGGFAGLVCILCLIISYAYIFSTILKMPSAQGKRKAFSTCSSHLSVVSLFFGTSFCVYFSPPSTHSAWKGTVASVMYTVVTPMLNPFIYSLRNQDIKSSLRKLIWVRKTNFLSWQ</sequence>
<evidence type="ECO:0000256" key="1">
    <source>
        <dbReference type="ARBA" id="ARBA00004141"/>
    </source>
</evidence>
<feature type="transmembrane region" description="Helical" evidence="9">
    <location>
        <begin position="69"/>
        <end position="89"/>
    </location>
</feature>
<dbReference type="PROSITE" id="PS50262">
    <property type="entry name" value="G_PROTEIN_RECEP_F1_2"/>
    <property type="match status" value="1"/>
</dbReference>
<evidence type="ECO:0000259" key="10">
    <source>
        <dbReference type="PROSITE" id="PS50262"/>
    </source>
</evidence>
<dbReference type="InterPro" id="IPR000725">
    <property type="entry name" value="Olfact_rcpt"/>
</dbReference>
<feature type="transmembrane region" description="Helical" evidence="9">
    <location>
        <begin position="281"/>
        <end position="300"/>
    </location>
</feature>
<evidence type="ECO:0000256" key="7">
    <source>
        <dbReference type="ARBA" id="ARBA00023224"/>
    </source>
</evidence>
<dbReference type="Gene3D" id="1.20.1070.10">
    <property type="entry name" value="Rhodopsin 7-helix transmembrane proteins"/>
    <property type="match status" value="1"/>
</dbReference>
<dbReference type="PRINTS" id="PR00245">
    <property type="entry name" value="OLFACTORYR"/>
</dbReference>
<feature type="transmembrane region" description="Helical" evidence="9">
    <location>
        <begin position="236"/>
        <end position="260"/>
    </location>
</feature>
<dbReference type="CDD" id="cd15918">
    <property type="entry name" value="7tmA_OR1_7-like"/>
    <property type="match status" value="1"/>
</dbReference>
<evidence type="ECO:0000256" key="4">
    <source>
        <dbReference type="ARBA" id="ARBA00023040"/>
    </source>
</evidence>
<evidence type="ECO:0000256" key="3">
    <source>
        <dbReference type="ARBA" id="ARBA00022989"/>
    </source>
</evidence>
<dbReference type="InterPro" id="IPR017452">
    <property type="entry name" value="GPCR_Rhodpsn_7TM"/>
</dbReference>
<keyword evidence="2 8" id="KW-0812">Transmembrane</keyword>
<dbReference type="Pfam" id="PF13853">
    <property type="entry name" value="7tm_4"/>
    <property type="match status" value="1"/>
</dbReference>
<evidence type="ECO:0000256" key="6">
    <source>
        <dbReference type="ARBA" id="ARBA00023170"/>
    </source>
</evidence>
<dbReference type="GeneID" id="103609888"/>
<comment type="similarity">
    <text evidence="8">Belongs to the G-protein coupled receptor 1 family.</text>
</comment>
<protein>
    <recommendedName>
        <fullName evidence="9">Olfactory receptor</fullName>
    </recommendedName>
</protein>
<accession>A0ABM0SHN2</accession>
<evidence type="ECO:0000256" key="2">
    <source>
        <dbReference type="ARBA" id="ARBA00022692"/>
    </source>
</evidence>
<dbReference type="RefSeq" id="XP_008592373.1">
    <property type="nucleotide sequence ID" value="XM_008594151.1"/>
</dbReference>
<keyword evidence="7 8" id="KW-0807">Transducer</keyword>
<dbReference type="PANTHER" id="PTHR48001">
    <property type="entry name" value="OLFACTORY RECEPTOR"/>
    <property type="match status" value="1"/>
</dbReference>
<keyword evidence="4 8" id="KW-0297">G-protein coupled receptor</keyword>
<proteinExistence type="inferred from homology"/>
<feature type="transmembrane region" description="Helical" evidence="9">
    <location>
        <begin position="171"/>
        <end position="190"/>
    </location>
</feature>
<keyword evidence="3 9" id="KW-1133">Transmembrane helix</keyword>
<keyword evidence="9" id="KW-1003">Cell membrane</keyword>
<keyword evidence="5 9" id="KW-0472">Membrane</keyword>
<gene>
    <name evidence="12" type="primary">LOC103609888</name>
</gene>
<keyword evidence="9" id="KW-0552">Olfaction</keyword>
<keyword evidence="6 8" id="KW-0675">Receptor</keyword>
<evidence type="ECO:0000313" key="11">
    <source>
        <dbReference type="Proteomes" id="UP000694923"/>
    </source>
</evidence>
<evidence type="ECO:0000256" key="5">
    <source>
        <dbReference type="ARBA" id="ARBA00023136"/>
    </source>
</evidence>
<feature type="domain" description="G-protein coupled receptors family 1 profile" evidence="10">
    <location>
        <begin position="80"/>
        <end position="329"/>
    </location>
</feature>
<dbReference type="PROSITE" id="PS00237">
    <property type="entry name" value="G_PROTEIN_RECEP_F1_1"/>
    <property type="match status" value="1"/>
</dbReference>
<evidence type="ECO:0000256" key="8">
    <source>
        <dbReference type="RuleBase" id="RU000688"/>
    </source>
</evidence>
<name>A0ABM0SHN2_GALVR</name>
<feature type="transmembrane region" description="Helical" evidence="9">
    <location>
        <begin position="138"/>
        <end position="159"/>
    </location>
</feature>
<evidence type="ECO:0000313" key="12">
    <source>
        <dbReference type="RefSeq" id="XP_008592373.1"/>
    </source>
</evidence>
<dbReference type="InterPro" id="IPR000276">
    <property type="entry name" value="GPCR_Rhodpsn"/>
</dbReference>
<dbReference type="SUPFAM" id="SSF81321">
    <property type="entry name" value="Family A G protein-coupled receptor-like"/>
    <property type="match status" value="1"/>
</dbReference>
<organism evidence="11 12">
    <name type="scientific">Galeopterus variegatus</name>
    <name type="common">Malayan flying lemur</name>
    <name type="synonym">Cynocephalus variegatus</name>
    <dbReference type="NCBI Taxonomy" id="482537"/>
    <lineage>
        <taxon>Eukaryota</taxon>
        <taxon>Metazoa</taxon>
        <taxon>Chordata</taxon>
        <taxon>Craniata</taxon>
        <taxon>Vertebrata</taxon>
        <taxon>Euteleostomi</taxon>
        <taxon>Mammalia</taxon>
        <taxon>Eutheria</taxon>
        <taxon>Euarchontoglires</taxon>
        <taxon>Dermoptera</taxon>
        <taxon>Cynocephalidae</taxon>
        <taxon>Galeopterus</taxon>
    </lineage>
</organism>